<feature type="region of interest" description="Disordered" evidence="1">
    <location>
        <begin position="129"/>
        <end position="150"/>
    </location>
</feature>
<evidence type="ECO:0000313" key="3">
    <source>
        <dbReference type="EMBL" id="CAG9107274.1"/>
    </source>
</evidence>
<evidence type="ECO:0000313" key="4">
    <source>
        <dbReference type="Proteomes" id="UP000653454"/>
    </source>
</evidence>
<keyword evidence="2" id="KW-0732">Signal</keyword>
<dbReference type="Proteomes" id="UP000653454">
    <property type="component" value="Unassembled WGS sequence"/>
</dbReference>
<evidence type="ECO:0000256" key="2">
    <source>
        <dbReference type="SAM" id="SignalP"/>
    </source>
</evidence>
<comment type="caution">
    <text evidence="3">The sequence shown here is derived from an EMBL/GenBank/DDBJ whole genome shotgun (WGS) entry which is preliminary data.</text>
</comment>
<feature type="chain" id="PRO_5035778790" evidence="2">
    <location>
        <begin position="21"/>
        <end position="241"/>
    </location>
</feature>
<feature type="compositionally biased region" description="Low complexity" evidence="1">
    <location>
        <begin position="139"/>
        <end position="150"/>
    </location>
</feature>
<organism evidence="3 4">
    <name type="scientific">Plutella xylostella</name>
    <name type="common">Diamondback moth</name>
    <name type="synonym">Plutella maculipennis</name>
    <dbReference type="NCBI Taxonomy" id="51655"/>
    <lineage>
        <taxon>Eukaryota</taxon>
        <taxon>Metazoa</taxon>
        <taxon>Ecdysozoa</taxon>
        <taxon>Arthropoda</taxon>
        <taxon>Hexapoda</taxon>
        <taxon>Insecta</taxon>
        <taxon>Pterygota</taxon>
        <taxon>Neoptera</taxon>
        <taxon>Endopterygota</taxon>
        <taxon>Lepidoptera</taxon>
        <taxon>Glossata</taxon>
        <taxon>Ditrysia</taxon>
        <taxon>Yponomeutoidea</taxon>
        <taxon>Plutellidae</taxon>
        <taxon>Plutella</taxon>
    </lineage>
</organism>
<reference evidence="3" key="1">
    <citation type="submission" date="2020-11" db="EMBL/GenBank/DDBJ databases">
        <authorList>
            <person name="Whiteford S."/>
        </authorList>
    </citation>
    <scope>NUCLEOTIDE SEQUENCE</scope>
</reference>
<keyword evidence="4" id="KW-1185">Reference proteome</keyword>
<name>A0A8S4DVU7_PLUXY</name>
<sequence length="241" mass="24181">MSSACSVLTIVVVIIGVAQSQVVTRYTPARGLPTICPSKAAAATCNQLFDRTTIAYAPACPQPQQTVAVAPADDYKSLLQLARSLNCKKCPKCSKNNCTCGNVKSGEIINKLVDGLIAALVNKKMAAAAKPSPAPTPAGPATSPATSTPTVDLTPVTDVVSGVTPVVGSVVSGVGVTPLVSSVVSSVLGGGAGAGGATNALPTETITDMLPTDMPTEALPTDAGVPNEVINSLLSSLSIRR</sequence>
<evidence type="ECO:0000256" key="1">
    <source>
        <dbReference type="SAM" id="MobiDB-lite"/>
    </source>
</evidence>
<protein>
    <submittedName>
        <fullName evidence="3">(diamondback moth) hypothetical protein</fullName>
    </submittedName>
</protein>
<dbReference type="EMBL" id="CAJHNJ030000010">
    <property type="protein sequence ID" value="CAG9107274.1"/>
    <property type="molecule type" value="Genomic_DNA"/>
</dbReference>
<proteinExistence type="predicted"/>
<accession>A0A8S4DVU7</accession>
<feature type="signal peptide" evidence="2">
    <location>
        <begin position="1"/>
        <end position="20"/>
    </location>
</feature>
<dbReference type="AlphaFoldDB" id="A0A8S4DVU7"/>
<gene>
    <name evidence="3" type="ORF">PLXY2_LOCUS3718</name>
</gene>